<proteinExistence type="inferred from homology"/>
<evidence type="ECO:0000256" key="12">
    <source>
        <dbReference type="ARBA" id="ARBA00023288"/>
    </source>
</evidence>
<protein>
    <recommendedName>
        <fullName evidence="4 13">Outer-membrane lipoprotein LolB</fullName>
    </recommendedName>
</protein>
<evidence type="ECO:0000256" key="11">
    <source>
        <dbReference type="ARBA" id="ARBA00023237"/>
    </source>
</evidence>
<evidence type="ECO:0000256" key="8">
    <source>
        <dbReference type="ARBA" id="ARBA00023136"/>
    </source>
</evidence>
<keyword evidence="6 13" id="KW-0732">Signal</keyword>
<dbReference type="CDD" id="cd16326">
    <property type="entry name" value="LolB"/>
    <property type="match status" value="1"/>
</dbReference>
<dbReference type="GO" id="GO:0044874">
    <property type="term" value="P:lipoprotein localization to outer membrane"/>
    <property type="evidence" value="ECO:0007669"/>
    <property type="project" value="UniProtKB-UniRule"/>
</dbReference>
<evidence type="ECO:0000313" key="14">
    <source>
        <dbReference type="EMBL" id="QQP85437.1"/>
    </source>
</evidence>
<comment type="function">
    <text evidence="13">Plays a critical role in the incorporation of lipoproteins in the outer membrane after they are released by the LolA protein.</text>
</comment>
<dbReference type="GO" id="GO:0015031">
    <property type="term" value="P:protein transport"/>
    <property type="evidence" value="ECO:0007669"/>
    <property type="project" value="UniProtKB-KW"/>
</dbReference>
<keyword evidence="15" id="KW-1185">Reference proteome</keyword>
<dbReference type="Pfam" id="PF03550">
    <property type="entry name" value="LolB"/>
    <property type="match status" value="1"/>
</dbReference>
<dbReference type="RefSeq" id="WP_201092042.1">
    <property type="nucleotide sequence ID" value="NZ_CP067393.1"/>
</dbReference>
<dbReference type="EMBL" id="CP067393">
    <property type="protein sequence ID" value="QQP85437.1"/>
    <property type="molecule type" value="Genomic_DNA"/>
</dbReference>
<evidence type="ECO:0000256" key="1">
    <source>
        <dbReference type="ARBA" id="ARBA00004459"/>
    </source>
</evidence>
<keyword evidence="11 13" id="KW-0998">Cell outer membrane</keyword>
<comment type="subcellular location">
    <subcellularLocation>
        <location evidence="1 13">Cell outer membrane</location>
        <topology evidence="1 13">Lipid-anchor</topology>
    </subcellularLocation>
</comment>
<dbReference type="NCBIfam" id="TIGR00548">
    <property type="entry name" value="lolB"/>
    <property type="match status" value="1"/>
</dbReference>
<evidence type="ECO:0000256" key="6">
    <source>
        <dbReference type="ARBA" id="ARBA00022729"/>
    </source>
</evidence>
<name>A0A974NFC1_9GAMM</name>
<comment type="similarity">
    <text evidence="2 13">Belongs to the LolB family.</text>
</comment>
<evidence type="ECO:0000256" key="3">
    <source>
        <dbReference type="ARBA" id="ARBA00011245"/>
    </source>
</evidence>
<keyword evidence="9 13" id="KW-0564">Palmitate</keyword>
<evidence type="ECO:0000256" key="9">
    <source>
        <dbReference type="ARBA" id="ARBA00023139"/>
    </source>
</evidence>
<gene>
    <name evidence="13 14" type="primary">lolB</name>
    <name evidence="14" type="ORF">JHT90_13820</name>
</gene>
<dbReference type="AlphaFoldDB" id="A0A974NFC1"/>
<comment type="subunit">
    <text evidence="3 13">Monomer.</text>
</comment>
<sequence length="216" mass="24564">MVFSYLRSTLIVSLMLLMTGCGLFTTKEKPQTIGQPDEKLWQQHQIKIAELTTWQVDGKVGIKAGKESGSATLFWLQQFDYYDIRLAGPLGRGATRIVGKKGDVTIEISGQGRYNAATPEELLQQQLGWNIPVSNLIWWIKGLPAPDTPYNHTLNTDSRLQELKQAGWTIEYRDYQNHAGYWLPERIIANSQDIRVTLVTKQWTLRKMGKEIASIN</sequence>
<dbReference type="InterPro" id="IPR004565">
    <property type="entry name" value="OM_lipoprot_LolB"/>
</dbReference>
<dbReference type="Gene3D" id="2.50.20.10">
    <property type="entry name" value="Lipoprotein localisation LolA/LolB/LppX"/>
    <property type="match status" value="1"/>
</dbReference>
<reference evidence="14 15" key="1">
    <citation type="submission" date="2021-01" db="EMBL/GenBank/DDBJ databases">
        <title>Entomomonas sp. F2A isolated from a house cricket (Acheta domesticus).</title>
        <authorList>
            <person name="Spergser J."/>
            <person name="Busse H.-J."/>
        </authorList>
    </citation>
    <scope>NUCLEOTIDE SEQUENCE [LARGE SCALE GENOMIC DNA]</scope>
    <source>
        <strain evidence="14 15">F2A</strain>
    </source>
</reference>
<dbReference type="InterPro" id="IPR029046">
    <property type="entry name" value="LolA/LolB/LppX"/>
</dbReference>
<evidence type="ECO:0000256" key="10">
    <source>
        <dbReference type="ARBA" id="ARBA00023186"/>
    </source>
</evidence>
<keyword evidence="7 13" id="KW-0653">Protein transport</keyword>
<evidence type="ECO:0000313" key="15">
    <source>
        <dbReference type="Proteomes" id="UP000595278"/>
    </source>
</evidence>
<keyword evidence="8 13" id="KW-0472">Membrane</keyword>
<evidence type="ECO:0000256" key="4">
    <source>
        <dbReference type="ARBA" id="ARBA00016202"/>
    </source>
</evidence>
<dbReference type="Proteomes" id="UP000595278">
    <property type="component" value="Chromosome"/>
</dbReference>
<dbReference type="HAMAP" id="MF_00233">
    <property type="entry name" value="LolB"/>
    <property type="match status" value="1"/>
</dbReference>
<keyword evidence="10 13" id="KW-0143">Chaperone</keyword>
<evidence type="ECO:0000256" key="7">
    <source>
        <dbReference type="ARBA" id="ARBA00022927"/>
    </source>
</evidence>
<keyword evidence="12 13" id="KW-0449">Lipoprotein</keyword>
<evidence type="ECO:0000256" key="13">
    <source>
        <dbReference type="HAMAP-Rule" id="MF_00233"/>
    </source>
</evidence>
<evidence type="ECO:0000256" key="2">
    <source>
        <dbReference type="ARBA" id="ARBA00009696"/>
    </source>
</evidence>
<dbReference type="SUPFAM" id="SSF89392">
    <property type="entry name" value="Prokaryotic lipoproteins and lipoprotein localization factors"/>
    <property type="match status" value="1"/>
</dbReference>
<keyword evidence="5 13" id="KW-0813">Transport</keyword>
<organism evidence="14 15">
    <name type="scientific">Entomomonas asaccharolytica</name>
    <dbReference type="NCBI Taxonomy" id="2785331"/>
    <lineage>
        <taxon>Bacteria</taxon>
        <taxon>Pseudomonadati</taxon>
        <taxon>Pseudomonadota</taxon>
        <taxon>Gammaproteobacteria</taxon>
        <taxon>Pseudomonadales</taxon>
        <taxon>Pseudomonadaceae</taxon>
        <taxon>Entomomonas</taxon>
    </lineage>
</organism>
<dbReference type="KEGG" id="eaz:JHT90_13820"/>
<dbReference type="PROSITE" id="PS51257">
    <property type="entry name" value="PROKAR_LIPOPROTEIN"/>
    <property type="match status" value="1"/>
</dbReference>
<dbReference type="GO" id="GO:0009279">
    <property type="term" value="C:cell outer membrane"/>
    <property type="evidence" value="ECO:0007669"/>
    <property type="project" value="UniProtKB-SubCell"/>
</dbReference>
<evidence type="ECO:0000256" key="5">
    <source>
        <dbReference type="ARBA" id="ARBA00022448"/>
    </source>
</evidence>
<accession>A0A974NFC1</accession>